<evidence type="ECO:0000313" key="1">
    <source>
        <dbReference type="EMBL" id="KAK1307139.1"/>
    </source>
</evidence>
<comment type="caution">
    <text evidence="1">The sequence shown here is derived from an EMBL/GenBank/DDBJ whole genome shotgun (WGS) entry which is preliminary data.</text>
</comment>
<keyword evidence="2" id="KW-1185">Reference proteome</keyword>
<dbReference type="EMBL" id="JAUJYO010000010">
    <property type="protein sequence ID" value="KAK1307139.1"/>
    <property type="molecule type" value="Genomic_DNA"/>
</dbReference>
<evidence type="ECO:0000313" key="2">
    <source>
        <dbReference type="Proteomes" id="UP001180020"/>
    </source>
</evidence>
<reference evidence="1" key="2">
    <citation type="submission" date="2023-06" db="EMBL/GenBank/DDBJ databases">
        <authorList>
            <person name="Ma L."/>
            <person name="Liu K.-W."/>
            <person name="Li Z."/>
            <person name="Hsiao Y.-Y."/>
            <person name="Qi Y."/>
            <person name="Fu T."/>
            <person name="Tang G."/>
            <person name="Zhang D."/>
            <person name="Sun W.-H."/>
            <person name="Liu D.-K."/>
            <person name="Li Y."/>
            <person name="Chen G.-Z."/>
            <person name="Liu X.-D."/>
            <person name="Liao X.-Y."/>
            <person name="Jiang Y.-T."/>
            <person name="Yu X."/>
            <person name="Hao Y."/>
            <person name="Huang J."/>
            <person name="Zhao X.-W."/>
            <person name="Ke S."/>
            <person name="Chen Y.-Y."/>
            <person name="Wu W.-L."/>
            <person name="Hsu J.-L."/>
            <person name="Lin Y.-F."/>
            <person name="Huang M.-D."/>
            <person name="Li C.-Y."/>
            <person name="Huang L."/>
            <person name="Wang Z.-W."/>
            <person name="Zhao X."/>
            <person name="Zhong W.-Y."/>
            <person name="Peng D.-H."/>
            <person name="Ahmad S."/>
            <person name="Lan S."/>
            <person name="Zhang J.-S."/>
            <person name="Tsai W.-C."/>
            <person name="Van De Peer Y."/>
            <person name="Liu Z.-J."/>
        </authorList>
    </citation>
    <scope>NUCLEOTIDE SEQUENCE</scope>
    <source>
        <strain evidence="1">CP</strain>
        <tissue evidence="1">Leaves</tissue>
    </source>
</reference>
<reference evidence="1" key="1">
    <citation type="journal article" date="2023" name="Nat. Commun.">
        <title>Diploid and tetraploid genomes of Acorus and the evolution of monocots.</title>
        <authorList>
            <person name="Ma L."/>
            <person name="Liu K.W."/>
            <person name="Li Z."/>
            <person name="Hsiao Y.Y."/>
            <person name="Qi Y."/>
            <person name="Fu T."/>
            <person name="Tang G.D."/>
            <person name="Zhang D."/>
            <person name="Sun W.H."/>
            <person name="Liu D.K."/>
            <person name="Li Y."/>
            <person name="Chen G.Z."/>
            <person name="Liu X.D."/>
            <person name="Liao X.Y."/>
            <person name="Jiang Y.T."/>
            <person name="Yu X."/>
            <person name="Hao Y."/>
            <person name="Huang J."/>
            <person name="Zhao X.W."/>
            <person name="Ke S."/>
            <person name="Chen Y.Y."/>
            <person name="Wu W.L."/>
            <person name="Hsu J.L."/>
            <person name="Lin Y.F."/>
            <person name="Huang M.D."/>
            <person name="Li C.Y."/>
            <person name="Huang L."/>
            <person name="Wang Z.W."/>
            <person name="Zhao X."/>
            <person name="Zhong W.Y."/>
            <person name="Peng D.H."/>
            <person name="Ahmad S."/>
            <person name="Lan S."/>
            <person name="Zhang J.S."/>
            <person name="Tsai W.C."/>
            <person name="Van de Peer Y."/>
            <person name="Liu Z.J."/>
        </authorList>
    </citation>
    <scope>NUCLEOTIDE SEQUENCE</scope>
    <source>
        <strain evidence="1">CP</strain>
    </source>
</reference>
<sequence length="102" mass="11262">MAWMHSQIESVHWNGPVSVDGDRYSCSLTSRVDVKQYPKPFEASTNPLGVRTDPLGSLCANGEQTHGTSQLTKTLVGWSLYVGFKLLVDLVILKKPIEGEFP</sequence>
<dbReference type="Proteomes" id="UP001180020">
    <property type="component" value="Unassembled WGS sequence"/>
</dbReference>
<proteinExistence type="predicted"/>
<gene>
    <name evidence="1" type="ORF">QJS10_CPA10g00139</name>
</gene>
<name>A0AAV9E1L5_ACOCL</name>
<protein>
    <submittedName>
        <fullName evidence="1">Uncharacterized protein</fullName>
    </submittedName>
</protein>
<organism evidence="1 2">
    <name type="scientific">Acorus calamus</name>
    <name type="common">Sweet flag</name>
    <dbReference type="NCBI Taxonomy" id="4465"/>
    <lineage>
        <taxon>Eukaryota</taxon>
        <taxon>Viridiplantae</taxon>
        <taxon>Streptophyta</taxon>
        <taxon>Embryophyta</taxon>
        <taxon>Tracheophyta</taxon>
        <taxon>Spermatophyta</taxon>
        <taxon>Magnoliopsida</taxon>
        <taxon>Liliopsida</taxon>
        <taxon>Acoraceae</taxon>
        <taxon>Acorus</taxon>
    </lineage>
</organism>
<dbReference type="AlphaFoldDB" id="A0AAV9E1L5"/>
<accession>A0AAV9E1L5</accession>